<dbReference type="SUPFAM" id="SSF55469">
    <property type="entry name" value="FMN-dependent nitroreductase-like"/>
    <property type="match status" value="1"/>
</dbReference>
<evidence type="ECO:0000313" key="6">
    <source>
        <dbReference type="Proteomes" id="UP000002730"/>
    </source>
</evidence>
<dbReference type="InterPro" id="IPR029479">
    <property type="entry name" value="Nitroreductase"/>
</dbReference>
<sequence>MSKDFYIILKERRSFYGIGKETTISTEHIEEIIENALQYTPSAFNTPSSRIVLLFGEDHNKLWDITKKEFQEIVPLDQFPSVEEKINSFRNGYGTVLFFEDINVIEQLQRNYDLYHDNFPVWAHQASGMLQYIVWSSLEIEGLGASLQHYNPIIDREVKNHWRLPSNWKLIAQMPFGKPISVPDKREFTSINERLKVFKSY</sequence>
<comment type="subcellular location">
    <subcellularLocation>
        <location evidence="1">Cytoplasm</location>
    </subcellularLocation>
</comment>
<dbReference type="OrthoDB" id="9810617at2"/>
<evidence type="ECO:0000259" key="4">
    <source>
        <dbReference type="Pfam" id="PF00881"/>
    </source>
</evidence>
<dbReference type="InterPro" id="IPR000415">
    <property type="entry name" value="Nitroreductase-like"/>
</dbReference>
<dbReference type="KEGG" id="ccb:Clocel_0540"/>
<dbReference type="EMBL" id="CP002160">
    <property type="protein sequence ID" value="ADL50313.1"/>
    <property type="molecule type" value="Genomic_DNA"/>
</dbReference>
<evidence type="ECO:0000256" key="3">
    <source>
        <dbReference type="ARBA" id="ARBA00023002"/>
    </source>
</evidence>
<keyword evidence="6" id="KW-1185">Reference proteome</keyword>
<feature type="domain" description="Nitroreductase" evidence="4">
    <location>
        <begin position="9"/>
        <end position="178"/>
    </location>
</feature>
<accession>D9SR25</accession>
<dbReference type="PANTHER" id="PTHR43035">
    <property type="entry name" value="FATTY ACID REPRESSION MUTANT PROTEIN 2-RELATED"/>
    <property type="match status" value="1"/>
</dbReference>
<dbReference type="GO" id="GO:0005737">
    <property type="term" value="C:cytoplasm"/>
    <property type="evidence" value="ECO:0007669"/>
    <property type="project" value="UniProtKB-SubCell"/>
</dbReference>
<keyword evidence="2" id="KW-0963">Cytoplasm</keyword>
<evidence type="ECO:0000256" key="2">
    <source>
        <dbReference type="ARBA" id="ARBA00022490"/>
    </source>
</evidence>
<dbReference type="GO" id="GO:0016491">
    <property type="term" value="F:oxidoreductase activity"/>
    <property type="evidence" value="ECO:0007669"/>
    <property type="project" value="UniProtKB-KW"/>
</dbReference>
<proteinExistence type="predicted"/>
<keyword evidence="3" id="KW-0560">Oxidoreductase</keyword>
<organism evidence="5 6">
    <name type="scientific">Clostridium cellulovorans (strain ATCC 35296 / DSM 3052 / OCM 3 / 743B)</name>
    <dbReference type="NCBI Taxonomy" id="573061"/>
    <lineage>
        <taxon>Bacteria</taxon>
        <taxon>Bacillati</taxon>
        <taxon>Bacillota</taxon>
        <taxon>Clostridia</taxon>
        <taxon>Eubacteriales</taxon>
        <taxon>Clostridiaceae</taxon>
        <taxon>Clostridium</taxon>
    </lineage>
</organism>
<dbReference type="PANTHER" id="PTHR43035:SF1">
    <property type="entry name" value="FATTY ACID REPRESSION MUTANT PROTEIN 2-RELATED"/>
    <property type="match status" value="1"/>
</dbReference>
<dbReference type="Proteomes" id="UP000002730">
    <property type="component" value="Chromosome"/>
</dbReference>
<dbReference type="InterPro" id="IPR033877">
    <property type="entry name" value="Frm2/Hbn1"/>
</dbReference>
<name>D9SR25_CLOC7</name>
<reference evidence="5 6" key="1">
    <citation type="submission" date="2010-08" db="EMBL/GenBank/DDBJ databases">
        <title>Complete sequence of Clostridium cellulovorans 743B.</title>
        <authorList>
            <consortium name="US DOE Joint Genome Institute"/>
            <person name="Lucas S."/>
            <person name="Copeland A."/>
            <person name="Lapidus A."/>
            <person name="Cheng J.-F."/>
            <person name="Bruce D."/>
            <person name="Goodwin L."/>
            <person name="Pitluck S."/>
            <person name="Chertkov O."/>
            <person name="Detter J.C."/>
            <person name="Han C."/>
            <person name="Tapia R."/>
            <person name="Land M."/>
            <person name="Hauser L."/>
            <person name="Chang Y.-J."/>
            <person name="Jeffries C."/>
            <person name="Kyrpides N."/>
            <person name="Ivanova N."/>
            <person name="Mikhailova N."/>
            <person name="Hemme C.L."/>
            <person name="Woyke T."/>
        </authorList>
    </citation>
    <scope>NUCLEOTIDE SEQUENCE [LARGE SCALE GENOMIC DNA]</scope>
    <source>
        <strain evidence="6">ATCC 35296 / DSM 3052 / OCM 3 / 743B</strain>
    </source>
</reference>
<dbReference type="CDD" id="cd02140">
    <property type="entry name" value="Frm2-like"/>
    <property type="match status" value="1"/>
</dbReference>
<protein>
    <submittedName>
        <fullName evidence="5">Nitroreductase</fullName>
    </submittedName>
</protein>
<dbReference type="Gene3D" id="3.40.109.10">
    <property type="entry name" value="NADH Oxidase"/>
    <property type="match status" value="1"/>
</dbReference>
<dbReference type="GO" id="GO:0034599">
    <property type="term" value="P:cellular response to oxidative stress"/>
    <property type="evidence" value="ECO:0007669"/>
    <property type="project" value="InterPro"/>
</dbReference>
<dbReference type="eggNOG" id="COG3560">
    <property type="taxonomic scope" value="Bacteria"/>
</dbReference>
<gene>
    <name evidence="5" type="ordered locus">Clocel_0540</name>
</gene>
<dbReference type="HOGENOM" id="CLU_073125_1_0_9"/>
<evidence type="ECO:0000256" key="1">
    <source>
        <dbReference type="ARBA" id="ARBA00004496"/>
    </source>
</evidence>
<dbReference type="RefSeq" id="WP_010074910.1">
    <property type="nucleotide sequence ID" value="NC_014393.1"/>
</dbReference>
<dbReference type="FunFam" id="3.40.109.10:FF:000001">
    <property type="entry name" value="Nitroreductase family"/>
    <property type="match status" value="1"/>
</dbReference>
<dbReference type="Pfam" id="PF00881">
    <property type="entry name" value="Nitroreductase"/>
    <property type="match status" value="1"/>
</dbReference>
<evidence type="ECO:0000313" key="5">
    <source>
        <dbReference type="EMBL" id="ADL50313.1"/>
    </source>
</evidence>
<dbReference type="AlphaFoldDB" id="D9SR25"/>